<dbReference type="Proteomes" id="UP000504638">
    <property type="component" value="Unplaced"/>
</dbReference>
<dbReference type="OrthoDB" id="2608216at2759"/>
<reference evidence="4" key="2">
    <citation type="submission" date="2020-04" db="EMBL/GenBank/DDBJ databases">
        <authorList>
            <consortium name="NCBI Genome Project"/>
        </authorList>
    </citation>
    <scope>NUCLEOTIDE SEQUENCE</scope>
    <source>
        <strain evidence="4">CBS 781.70</strain>
    </source>
</reference>
<dbReference type="GeneID" id="54422869"/>
<feature type="region of interest" description="Disordered" evidence="1">
    <location>
        <begin position="1"/>
        <end position="29"/>
    </location>
</feature>
<proteinExistence type="predicted"/>
<reference evidence="2 4" key="1">
    <citation type="submission" date="2020-01" db="EMBL/GenBank/DDBJ databases">
        <authorList>
            <consortium name="DOE Joint Genome Institute"/>
            <person name="Haridas S."/>
            <person name="Albert R."/>
            <person name="Binder M."/>
            <person name="Bloem J."/>
            <person name="Labutti K."/>
            <person name="Salamov A."/>
            <person name="Andreopoulos B."/>
            <person name="Baker S.E."/>
            <person name="Barry K."/>
            <person name="Bills G."/>
            <person name="Bluhm B.H."/>
            <person name="Cannon C."/>
            <person name="Castanera R."/>
            <person name="Culley D.E."/>
            <person name="Daum C."/>
            <person name="Ezra D."/>
            <person name="Gonzalez J.B."/>
            <person name="Henrissat B."/>
            <person name="Kuo A."/>
            <person name="Liang C."/>
            <person name="Lipzen A."/>
            <person name="Lutzoni F."/>
            <person name="Magnuson J."/>
            <person name="Mondo S."/>
            <person name="Nolan M."/>
            <person name="Ohm R."/>
            <person name="Pangilinan J."/>
            <person name="Park H.-J."/>
            <person name="Ramirez L."/>
            <person name="Alfaro M."/>
            <person name="Sun H."/>
            <person name="Tritt A."/>
            <person name="Yoshinaga Y."/>
            <person name="Zwiers L.-H."/>
            <person name="Turgeon B.G."/>
            <person name="Goodwin S.B."/>
            <person name="Spatafora J.W."/>
            <person name="Crous P.W."/>
            <person name="Grigoriev I.V."/>
        </authorList>
    </citation>
    <scope>NUCLEOTIDE SEQUENCE</scope>
    <source>
        <strain evidence="2 4">CBS 781.70</strain>
    </source>
</reference>
<keyword evidence="3" id="KW-1185">Reference proteome</keyword>
<sequence>ETEEGEEDHNDGGDDDDDEPRLDKSDEFPTMTPVQTACLEFCIQLLNHKVMRNEYESALVCVLAVLGVNGDTWRDPETYPPILSSTIKCARFMVIQKAVNMAGPLEEPDRYRQGTVIDFEGSNSGYESSNRIPRSIPTRKVVNRMIDGFMVRGSKSPMQWMLNLRTYRLKIHYNTTARGHVEWNDGETLLYKGTQFSMAQFRGMVHGLLFETRQIMAELLFCTNDGAGDMPIVPWELLRDDPTNGRPGWNFLQDQRTRFPVNGETWLFDRISEHEAIEPFSFSFFKDQSKY</sequence>
<evidence type="ECO:0000313" key="3">
    <source>
        <dbReference type="Proteomes" id="UP000504638"/>
    </source>
</evidence>
<dbReference type="EMBL" id="ML975196">
    <property type="protein sequence ID" value="KAF1807959.1"/>
    <property type="molecule type" value="Genomic_DNA"/>
</dbReference>
<feature type="compositionally biased region" description="Acidic residues" evidence="1">
    <location>
        <begin position="1"/>
        <end position="20"/>
    </location>
</feature>
<feature type="non-terminal residue" evidence="2">
    <location>
        <position position="1"/>
    </location>
</feature>
<accession>A0A6G1FQJ4</accession>
<reference evidence="4" key="3">
    <citation type="submission" date="2025-04" db="UniProtKB">
        <authorList>
            <consortium name="RefSeq"/>
        </authorList>
    </citation>
    <scope>IDENTIFICATION</scope>
    <source>
        <strain evidence="4">CBS 781.70</strain>
    </source>
</reference>
<dbReference type="AlphaFoldDB" id="A0A6G1FQJ4"/>
<evidence type="ECO:0000313" key="4">
    <source>
        <dbReference type="RefSeq" id="XP_033529590.1"/>
    </source>
</evidence>
<name>A0A6G1FQJ4_9PEZI</name>
<gene>
    <name evidence="2 4" type="ORF">P152DRAFT_499608</name>
</gene>
<dbReference type="RefSeq" id="XP_033529590.1">
    <property type="nucleotide sequence ID" value="XM_033682299.1"/>
</dbReference>
<evidence type="ECO:0000256" key="1">
    <source>
        <dbReference type="SAM" id="MobiDB-lite"/>
    </source>
</evidence>
<protein>
    <submittedName>
        <fullName evidence="2 4">Uncharacterized protein</fullName>
    </submittedName>
</protein>
<organism evidence="2">
    <name type="scientific">Eremomyces bilateralis CBS 781.70</name>
    <dbReference type="NCBI Taxonomy" id="1392243"/>
    <lineage>
        <taxon>Eukaryota</taxon>
        <taxon>Fungi</taxon>
        <taxon>Dikarya</taxon>
        <taxon>Ascomycota</taxon>
        <taxon>Pezizomycotina</taxon>
        <taxon>Dothideomycetes</taxon>
        <taxon>Dothideomycetes incertae sedis</taxon>
        <taxon>Eremomycetales</taxon>
        <taxon>Eremomycetaceae</taxon>
        <taxon>Eremomyces</taxon>
    </lineage>
</organism>
<evidence type="ECO:0000313" key="2">
    <source>
        <dbReference type="EMBL" id="KAF1807959.1"/>
    </source>
</evidence>